<protein>
    <recommendedName>
        <fullName evidence="3">Phage tail protein</fullName>
    </recommendedName>
</protein>
<evidence type="ECO:0000313" key="1">
    <source>
        <dbReference type="EMBL" id="GAA2665211.1"/>
    </source>
</evidence>
<sequence>MSANNSGAIRFASNGTIWVAPVDTAAPTDVATAPSDTWKALGYVDTNGVELTPSIETQPVEAWQSGVPIKYLVTSAAFQLKFTLHQFDKESVELYFGSSFRQATGAGGTPVTGVFQLDLSSTPALAETAMIVEWKDATVTNRLIVPRASVSARDGLKLVRNDNNKLGVTLNALDSGGRLGYILTNATIELPTPPTP</sequence>
<evidence type="ECO:0008006" key="3">
    <source>
        <dbReference type="Google" id="ProtNLM"/>
    </source>
</evidence>
<reference evidence="2" key="1">
    <citation type="journal article" date="2019" name="Int. J. Syst. Evol. Microbiol.">
        <title>The Global Catalogue of Microorganisms (GCM) 10K type strain sequencing project: providing services to taxonomists for standard genome sequencing and annotation.</title>
        <authorList>
            <consortium name="The Broad Institute Genomics Platform"/>
            <consortium name="The Broad Institute Genome Sequencing Center for Infectious Disease"/>
            <person name="Wu L."/>
            <person name="Ma J."/>
        </authorList>
    </citation>
    <scope>NUCLEOTIDE SEQUENCE [LARGE SCALE GENOMIC DNA]</scope>
    <source>
        <strain evidence="2">JCM 6835</strain>
    </source>
</reference>
<evidence type="ECO:0000313" key="2">
    <source>
        <dbReference type="Proteomes" id="UP001501666"/>
    </source>
</evidence>
<dbReference type="EMBL" id="BAAATE010000010">
    <property type="protein sequence ID" value="GAA2665211.1"/>
    <property type="molecule type" value="Genomic_DNA"/>
</dbReference>
<organism evidence="1 2">
    <name type="scientific">Nonomuraea recticatena</name>
    <dbReference type="NCBI Taxonomy" id="46178"/>
    <lineage>
        <taxon>Bacteria</taxon>
        <taxon>Bacillati</taxon>
        <taxon>Actinomycetota</taxon>
        <taxon>Actinomycetes</taxon>
        <taxon>Streptosporangiales</taxon>
        <taxon>Streptosporangiaceae</taxon>
        <taxon>Nonomuraea</taxon>
    </lineage>
</organism>
<dbReference type="RefSeq" id="WP_346148649.1">
    <property type="nucleotide sequence ID" value="NZ_BAAATE010000010.1"/>
</dbReference>
<keyword evidence="2" id="KW-1185">Reference proteome</keyword>
<dbReference type="InterPro" id="IPR058154">
    <property type="entry name" value="Bxb1_TTP-like"/>
</dbReference>
<comment type="caution">
    <text evidence="1">The sequence shown here is derived from an EMBL/GenBank/DDBJ whole genome shotgun (WGS) entry which is preliminary data.</text>
</comment>
<gene>
    <name evidence="1" type="ORF">GCM10010412_041340</name>
</gene>
<name>A0ABP6EHF0_9ACTN</name>
<accession>A0ABP6EHF0</accession>
<dbReference type="Proteomes" id="UP001501666">
    <property type="component" value="Unassembled WGS sequence"/>
</dbReference>
<dbReference type="Pfam" id="PF25681">
    <property type="entry name" value="Phage_TTP_17"/>
    <property type="match status" value="1"/>
</dbReference>
<proteinExistence type="predicted"/>